<protein>
    <submittedName>
        <fullName evidence="3">RND family efflux transporter, MFP subunit</fullName>
    </submittedName>
</protein>
<organism evidence="3">
    <name type="scientific">uncultured Desulfobacteraceae bacterium</name>
    <dbReference type="NCBI Taxonomy" id="218296"/>
    <lineage>
        <taxon>Bacteria</taxon>
        <taxon>Pseudomonadati</taxon>
        <taxon>Thermodesulfobacteriota</taxon>
        <taxon>Desulfobacteria</taxon>
        <taxon>Desulfobacterales</taxon>
        <taxon>Desulfobacteraceae</taxon>
        <taxon>environmental samples</taxon>
    </lineage>
</organism>
<proteinExistence type="inferred from homology"/>
<dbReference type="AlphaFoldDB" id="A0A484HKV6"/>
<gene>
    <name evidence="3" type="ORF">EPICR_80082</name>
</gene>
<keyword evidence="2" id="KW-1133">Transmembrane helix</keyword>
<dbReference type="Gene3D" id="2.40.30.170">
    <property type="match status" value="1"/>
</dbReference>
<dbReference type="GO" id="GO:1990281">
    <property type="term" value="C:efflux pump complex"/>
    <property type="evidence" value="ECO:0007669"/>
    <property type="project" value="TreeGrafter"/>
</dbReference>
<dbReference type="SUPFAM" id="SSF111369">
    <property type="entry name" value="HlyD-like secretion proteins"/>
    <property type="match status" value="1"/>
</dbReference>
<dbReference type="Gene3D" id="1.10.287.470">
    <property type="entry name" value="Helix hairpin bin"/>
    <property type="match status" value="1"/>
</dbReference>
<dbReference type="NCBIfam" id="TIGR01730">
    <property type="entry name" value="RND_mfp"/>
    <property type="match status" value="1"/>
</dbReference>
<keyword evidence="2" id="KW-0812">Transmembrane</keyword>
<evidence type="ECO:0000256" key="1">
    <source>
        <dbReference type="ARBA" id="ARBA00009477"/>
    </source>
</evidence>
<sequence>MSAAKEKNTGGILAKILVPAVLIAAGAAGWFYFKHSAPEIKRKPPTPRVAAVEAITAMRGDVRARVSALGVAKPARTVILRSRVSGEVRRVSPRLVPGGRFQKGEEIASIDPADYRADLKKAQSALERARADLMIEQGSRRVAEEELKILSETGAAEIVETDLILREPQLKKARAVVASAEADLAKAGLNLKRTSIRAPFNALTLERHVEPGSVAGSQDPIATLAGADDYWVEVSVPLDRLHMLNIHPRKGSRALVRSQTGDGVWEGRAIRLAGRLEEKTRLATVIVRVADPLGPAAGKKKAGRPSRPLMINDYVEVAFSGKTIRSAIPLPRKALRDGDAVWLYDDGRLRIVKADLAWKQDGLVLVESGLEEGEKVIVSDISLPVEGMPLVLMEGKKTKEENAP</sequence>
<name>A0A484HKV6_9BACT</name>
<dbReference type="PANTHER" id="PTHR30469">
    <property type="entry name" value="MULTIDRUG RESISTANCE PROTEIN MDTA"/>
    <property type="match status" value="1"/>
</dbReference>
<evidence type="ECO:0000313" key="3">
    <source>
        <dbReference type="EMBL" id="VEN75389.1"/>
    </source>
</evidence>
<comment type="similarity">
    <text evidence="1">Belongs to the membrane fusion protein (MFP) (TC 8.A.1) family.</text>
</comment>
<keyword evidence="2" id="KW-0472">Membrane</keyword>
<dbReference type="GO" id="GO:0015562">
    <property type="term" value="F:efflux transmembrane transporter activity"/>
    <property type="evidence" value="ECO:0007669"/>
    <property type="project" value="TreeGrafter"/>
</dbReference>
<dbReference type="Gene3D" id="2.40.420.20">
    <property type="match status" value="1"/>
</dbReference>
<reference evidence="3" key="1">
    <citation type="submission" date="2019-01" db="EMBL/GenBank/DDBJ databases">
        <authorList>
            <consortium name="Genoscope - CEA"/>
            <person name="William W."/>
        </authorList>
    </citation>
    <scope>NUCLEOTIDE SEQUENCE</scope>
    <source>
        <strain evidence="3">CR-1</strain>
    </source>
</reference>
<dbReference type="EMBL" id="CAACVI010000051">
    <property type="protein sequence ID" value="VEN75389.1"/>
    <property type="molecule type" value="Genomic_DNA"/>
</dbReference>
<evidence type="ECO:0000256" key="2">
    <source>
        <dbReference type="SAM" id="Phobius"/>
    </source>
</evidence>
<dbReference type="Gene3D" id="2.40.50.100">
    <property type="match status" value="1"/>
</dbReference>
<accession>A0A484HKV6</accession>
<dbReference type="InterPro" id="IPR006143">
    <property type="entry name" value="RND_pump_MFP"/>
</dbReference>
<feature type="transmembrane region" description="Helical" evidence="2">
    <location>
        <begin position="12"/>
        <end position="33"/>
    </location>
</feature>